<dbReference type="NCBIfam" id="TIGR00696">
    <property type="entry name" value="wecG_tagA_cpsF"/>
    <property type="match status" value="1"/>
</dbReference>
<evidence type="ECO:0000256" key="4">
    <source>
        <dbReference type="ARBA" id="ARBA00023316"/>
    </source>
</evidence>
<reference evidence="6 7" key="1">
    <citation type="submission" date="2020-04" db="EMBL/GenBank/DDBJ databases">
        <title>Genomic insights into acetone-butanol-ethanol (ABE) fermentation by sequencing solventogenic clostridia strains.</title>
        <authorList>
            <person name="Brown S."/>
        </authorList>
    </citation>
    <scope>NUCLEOTIDE SEQUENCE [LARGE SCALE GENOMIC DNA]</scope>
    <source>
        <strain evidence="6 7">DJ011</strain>
    </source>
</reference>
<keyword evidence="7" id="KW-1185">Reference proteome</keyword>
<dbReference type="GO" id="GO:0019350">
    <property type="term" value="P:teichoic acid biosynthetic process"/>
    <property type="evidence" value="ECO:0007669"/>
    <property type="project" value="UniProtKB-UniRule"/>
</dbReference>
<dbReference type="EC" id="2.4.1.187" evidence="5"/>
<comment type="pathway">
    <text evidence="5">Cell wall biogenesis; teichoic acid biosynthesis.</text>
</comment>
<sequence length="235" mass="26734">MFTRILNYNVYKEGKKELIEYIRKFDKVHIVSGNPEVLINGLNNSMLFKNFTSENSVIIPDGVGTVIASKMVGNKVKEKIAGIEVMEEIIKLCEKEKKGIYLLGTKEETLNKCINNLKIKYPNLNILGSHNGFFDLNKCDEIINEINIVQPYALFVAMGAPRQEIFITKYIGNIKSTIFMGVGGSFDVIAGEVKRAPKWMISIGLEWLYRVAKEPWRIKRLSSIPRFLIKVGKNK</sequence>
<dbReference type="RefSeq" id="WP_035147335.1">
    <property type="nucleotide sequence ID" value="NZ_JAAZWO010000030.1"/>
</dbReference>
<accession>A0A923EAC5</accession>
<evidence type="ECO:0000313" key="7">
    <source>
        <dbReference type="Proteomes" id="UP000563151"/>
    </source>
</evidence>
<evidence type="ECO:0000256" key="2">
    <source>
        <dbReference type="ARBA" id="ARBA00022679"/>
    </source>
</evidence>
<comment type="catalytic activity">
    <reaction evidence="5">
        <text>UDP-N-acetyl-alpha-D-mannosamine + N-acetyl-alpha-D-glucosaminyl-di-trans,octa-cis-undecaprenyl diphosphate = N-acetyl-beta-D-mannosaminyl-(1-&gt;4)-N-acetyl-alpha-D-glucosaminyl di-trans,octa-cis-undecaprenyl diphosphate + UDP + H(+)</text>
        <dbReference type="Rhea" id="RHEA:16053"/>
        <dbReference type="ChEBI" id="CHEBI:15378"/>
        <dbReference type="ChEBI" id="CHEBI:58223"/>
        <dbReference type="ChEBI" id="CHEBI:62959"/>
        <dbReference type="ChEBI" id="CHEBI:68623"/>
        <dbReference type="ChEBI" id="CHEBI:132210"/>
        <dbReference type="EC" id="2.4.1.187"/>
    </reaction>
</comment>
<name>A0A923EAC5_CLOTT</name>
<dbReference type="GO" id="GO:0071555">
    <property type="term" value="P:cell wall organization"/>
    <property type="evidence" value="ECO:0007669"/>
    <property type="project" value="UniProtKB-KW"/>
</dbReference>
<gene>
    <name evidence="6" type="ORF">HGG79_17520</name>
</gene>
<keyword evidence="3 5" id="KW-0777">Teichoic acid biosynthesis</keyword>
<dbReference type="CDD" id="cd06533">
    <property type="entry name" value="Glyco_transf_WecG_TagA"/>
    <property type="match status" value="1"/>
</dbReference>
<comment type="function">
    <text evidence="5">Catalyzes the conversion of GlcNAc-PP-undecaprenol into ManNAc-GlcNAc-PP-undecaprenol, the first committed lipid intermediate in the de novo synthesis of teichoic acid.</text>
</comment>
<dbReference type="GO" id="GO:0047244">
    <property type="term" value="F:N-acetylglucosaminyldiphosphoundecaprenol N-acetyl-beta-D-mannosaminyltransferase activity"/>
    <property type="evidence" value="ECO:0007669"/>
    <property type="project" value="UniProtKB-UniRule"/>
</dbReference>
<dbReference type="PANTHER" id="PTHR34136">
    <property type="match status" value="1"/>
</dbReference>
<keyword evidence="4 5" id="KW-0961">Cell wall biogenesis/degradation</keyword>
<evidence type="ECO:0000313" key="6">
    <source>
        <dbReference type="EMBL" id="MBC2399557.1"/>
    </source>
</evidence>
<proteinExistence type="inferred from homology"/>
<comment type="caution">
    <text evidence="6">The sequence shown here is derived from an EMBL/GenBank/DDBJ whole genome shotgun (WGS) entry which is preliminary data.</text>
</comment>
<dbReference type="InterPro" id="IPR034714">
    <property type="entry name" value="TagA_TarA"/>
</dbReference>
<dbReference type="InterPro" id="IPR004629">
    <property type="entry name" value="WecG_TagA_CpsF"/>
</dbReference>
<dbReference type="EMBL" id="JAAZWO010000030">
    <property type="protein sequence ID" value="MBC2399557.1"/>
    <property type="molecule type" value="Genomic_DNA"/>
</dbReference>
<dbReference type="Pfam" id="PF03808">
    <property type="entry name" value="Glyco_tran_WecG"/>
    <property type="match status" value="1"/>
</dbReference>
<comment type="similarity">
    <text evidence="5">Belongs to the glycosyltransferase 26 family. TagA/TarA subfamily.</text>
</comment>
<evidence type="ECO:0000256" key="3">
    <source>
        <dbReference type="ARBA" id="ARBA00022944"/>
    </source>
</evidence>
<keyword evidence="2 5" id="KW-0808">Transferase</keyword>
<evidence type="ECO:0000256" key="1">
    <source>
        <dbReference type="ARBA" id="ARBA00022676"/>
    </source>
</evidence>
<keyword evidence="1 5" id="KW-0328">Glycosyltransferase</keyword>
<protein>
    <recommendedName>
        <fullName evidence="5">N-acetylglucosaminyldiphosphoundecaprenol N-acetyl-beta-D-mannosaminyltransferase</fullName>
        <ecNumber evidence="5">2.4.1.187</ecNumber>
    </recommendedName>
    <alternativeName>
        <fullName evidence="5">N-acetylmannosaminyltransferase</fullName>
    </alternativeName>
    <alternativeName>
        <fullName evidence="5">UDP-N-acetylmannosamine transferase</fullName>
    </alternativeName>
    <alternativeName>
        <fullName evidence="5">UDP-N-acetylmannosamine:N-acetylglucosaminyl pyrophosphorylundecaprenol N-acetylmannosaminyltransferase</fullName>
    </alternativeName>
</protein>
<evidence type="ECO:0000256" key="5">
    <source>
        <dbReference type="HAMAP-Rule" id="MF_02070"/>
    </source>
</evidence>
<dbReference type="PANTHER" id="PTHR34136:SF1">
    <property type="entry name" value="UDP-N-ACETYL-D-MANNOSAMINURONIC ACID TRANSFERASE"/>
    <property type="match status" value="1"/>
</dbReference>
<organism evidence="6 7">
    <name type="scientific">Clostridium tetanomorphum</name>
    <dbReference type="NCBI Taxonomy" id="1553"/>
    <lineage>
        <taxon>Bacteria</taxon>
        <taxon>Bacillati</taxon>
        <taxon>Bacillota</taxon>
        <taxon>Clostridia</taxon>
        <taxon>Eubacteriales</taxon>
        <taxon>Clostridiaceae</taxon>
        <taxon>Clostridium</taxon>
    </lineage>
</organism>
<dbReference type="HAMAP" id="MF_02070">
    <property type="entry name" value="TagA_TarA"/>
    <property type="match status" value="1"/>
</dbReference>
<dbReference type="AlphaFoldDB" id="A0A923EAC5"/>
<dbReference type="Proteomes" id="UP000563151">
    <property type="component" value="Unassembled WGS sequence"/>
</dbReference>